<proteinExistence type="predicted"/>
<organism evidence="3 4">
    <name type="scientific">Sinanodonta woodiana</name>
    <name type="common">Chinese pond mussel</name>
    <name type="synonym">Anodonta woodiana</name>
    <dbReference type="NCBI Taxonomy" id="1069815"/>
    <lineage>
        <taxon>Eukaryota</taxon>
        <taxon>Metazoa</taxon>
        <taxon>Spiralia</taxon>
        <taxon>Lophotrochozoa</taxon>
        <taxon>Mollusca</taxon>
        <taxon>Bivalvia</taxon>
        <taxon>Autobranchia</taxon>
        <taxon>Heteroconchia</taxon>
        <taxon>Palaeoheterodonta</taxon>
        <taxon>Unionida</taxon>
        <taxon>Unionoidea</taxon>
        <taxon>Unionidae</taxon>
        <taxon>Unioninae</taxon>
        <taxon>Sinanodonta</taxon>
    </lineage>
</organism>
<feature type="chain" id="PRO_5044757591" evidence="2">
    <location>
        <begin position="24"/>
        <end position="131"/>
    </location>
</feature>
<name>A0ABD3TIU4_SINWO</name>
<sequence>MKIGASLLILIVCLPYLVRYCDAIGFPISRPYGSFGYGSIGRGGGDGGTYSPLLLFLALPLLFFGSMTGGTDTVILAEDARTRLTNLLIRRSTLTGTALTAYMEQVAFCAAANKDQAGCTLLGATCAWVAV</sequence>
<feature type="non-terminal residue" evidence="3">
    <location>
        <position position="131"/>
    </location>
</feature>
<evidence type="ECO:0000256" key="1">
    <source>
        <dbReference type="SAM" id="Phobius"/>
    </source>
</evidence>
<keyword evidence="4" id="KW-1185">Reference proteome</keyword>
<reference evidence="3 4" key="1">
    <citation type="submission" date="2024-11" db="EMBL/GenBank/DDBJ databases">
        <title>Chromosome-level genome assembly of the freshwater bivalve Anodonta woodiana.</title>
        <authorList>
            <person name="Chen X."/>
        </authorList>
    </citation>
    <scope>NUCLEOTIDE SEQUENCE [LARGE SCALE GENOMIC DNA]</scope>
    <source>
        <strain evidence="3">MN2024</strain>
        <tissue evidence="3">Gills</tissue>
    </source>
</reference>
<accession>A0ABD3TIU4</accession>
<dbReference type="Proteomes" id="UP001634394">
    <property type="component" value="Unassembled WGS sequence"/>
</dbReference>
<dbReference type="EMBL" id="JBJQND010000018">
    <property type="protein sequence ID" value="KAL3836957.1"/>
    <property type="molecule type" value="Genomic_DNA"/>
</dbReference>
<evidence type="ECO:0000256" key="2">
    <source>
        <dbReference type="SAM" id="SignalP"/>
    </source>
</evidence>
<feature type="transmembrane region" description="Helical" evidence="1">
    <location>
        <begin position="47"/>
        <end position="65"/>
    </location>
</feature>
<comment type="caution">
    <text evidence="3">The sequence shown here is derived from an EMBL/GenBank/DDBJ whole genome shotgun (WGS) entry which is preliminary data.</text>
</comment>
<gene>
    <name evidence="3" type="ORF">ACJMK2_022359</name>
</gene>
<evidence type="ECO:0000313" key="4">
    <source>
        <dbReference type="Proteomes" id="UP001634394"/>
    </source>
</evidence>
<keyword evidence="2" id="KW-0732">Signal</keyword>
<feature type="signal peptide" evidence="2">
    <location>
        <begin position="1"/>
        <end position="23"/>
    </location>
</feature>
<dbReference type="AlphaFoldDB" id="A0ABD3TIU4"/>
<protein>
    <submittedName>
        <fullName evidence="3">Uncharacterized protein</fullName>
    </submittedName>
</protein>
<keyword evidence="1" id="KW-0812">Transmembrane</keyword>
<evidence type="ECO:0000313" key="3">
    <source>
        <dbReference type="EMBL" id="KAL3836957.1"/>
    </source>
</evidence>
<keyword evidence="1" id="KW-0472">Membrane</keyword>
<keyword evidence="1" id="KW-1133">Transmembrane helix</keyword>